<evidence type="ECO:0000313" key="2">
    <source>
        <dbReference type="EMBL" id="NME72991.1"/>
    </source>
</evidence>
<comment type="caution">
    <text evidence="2">The sequence shown here is derived from an EMBL/GenBank/DDBJ whole genome shotgun (WGS) entry which is preliminary data.</text>
</comment>
<dbReference type="InterPro" id="IPR002921">
    <property type="entry name" value="Fungal_lipase-type"/>
</dbReference>
<dbReference type="AlphaFoldDB" id="A0A7X9S244"/>
<dbReference type="Proteomes" id="UP000576082">
    <property type="component" value="Unassembled WGS sequence"/>
</dbReference>
<dbReference type="NCBIfam" id="TIGR03696">
    <property type="entry name" value="Rhs_assc_core"/>
    <property type="match status" value="1"/>
</dbReference>
<gene>
    <name evidence="2" type="ORF">HHU12_33860</name>
</gene>
<dbReference type="PANTHER" id="PTHR32305:SF15">
    <property type="entry name" value="PROTEIN RHSA-RELATED"/>
    <property type="match status" value="1"/>
</dbReference>
<dbReference type="GO" id="GO:0006629">
    <property type="term" value="P:lipid metabolic process"/>
    <property type="evidence" value="ECO:0007669"/>
    <property type="project" value="InterPro"/>
</dbReference>
<sequence length="370" mass="42516">MPLISLQVRFFDENDQLISKERSFISKADQRQQLQLPLTAPEHTTYMKIGIFNQSEEVNAYFDNLKVTFNDYIVQENHYYPFGMNMAGIEKEGTPDHKWKFQGQEHQEELGWDSFKWRNADPTIGRFFNIDPLSESFYYNSTYAFSENKVTTHIELEGLEAYLIHGTASTVEEAFGEMTKSQVLGLTGNKTENREFYWHDQDEYSNGVYNDEEDRRKAAIDLADHVMKTRDKNKAEPITLVGHSHGGNVAIQAIDIIKSKLGDEDVKVNLITIATPAYNGNTDAENPANTKVDDHFHFYSGNDAIQVTGANQFGKKNASRTYNYLPESKNIEVKDYKAERYRGNTRERVYTHGSAQSHSIPFYNPQLLKK</sequence>
<evidence type="ECO:0000313" key="3">
    <source>
        <dbReference type="Proteomes" id="UP000576082"/>
    </source>
</evidence>
<dbReference type="Pfam" id="PF01764">
    <property type="entry name" value="Lipase_3"/>
    <property type="match status" value="1"/>
</dbReference>
<dbReference type="InterPro" id="IPR022385">
    <property type="entry name" value="Rhs_assc_core"/>
</dbReference>
<dbReference type="EMBL" id="JABANE010000279">
    <property type="protein sequence ID" value="NME72991.1"/>
    <property type="molecule type" value="Genomic_DNA"/>
</dbReference>
<name>A0A7X9S244_9BACT</name>
<dbReference type="Gene3D" id="3.40.50.1820">
    <property type="entry name" value="alpha/beta hydrolase"/>
    <property type="match status" value="1"/>
</dbReference>
<accession>A0A7X9S244</accession>
<evidence type="ECO:0000259" key="1">
    <source>
        <dbReference type="Pfam" id="PF01764"/>
    </source>
</evidence>
<proteinExistence type="predicted"/>
<dbReference type="Gene3D" id="2.180.10.10">
    <property type="entry name" value="RHS repeat-associated core"/>
    <property type="match status" value="1"/>
</dbReference>
<dbReference type="SUPFAM" id="SSF53474">
    <property type="entry name" value="alpha/beta-Hydrolases"/>
    <property type="match status" value="1"/>
</dbReference>
<dbReference type="PANTHER" id="PTHR32305">
    <property type="match status" value="1"/>
</dbReference>
<dbReference type="RefSeq" id="WP_169661143.1">
    <property type="nucleotide sequence ID" value="NZ_JABANE010000279.1"/>
</dbReference>
<keyword evidence="3" id="KW-1185">Reference proteome</keyword>
<organism evidence="2 3">
    <name type="scientific">Flammeovirga aprica JL-4</name>
    <dbReference type="NCBI Taxonomy" id="694437"/>
    <lineage>
        <taxon>Bacteria</taxon>
        <taxon>Pseudomonadati</taxon>
        <taxon>Bacteroidota</taxon>
        <taxon>Cytophagia</taxon>
        <taxon>Cytophagales</taxon>
        <taxon>Flammeovirgaceae</taxon>
        <taxon>Flammeovirga</taxon>
    </lineage>
</organism>
<feature type="domain" description="Fungal lipase-type" evidence="1">
    <location>
        <begin position="203"/>
        <end position="305"/>
    </location>
</feature>
<dbReference type="InterPro" id="IPR029058">
    <property type="entry name" value="AB_hydrolase_fold"/>
</dbReference>
<protein>
    <recommendedName>
        <fullName evidence="1">Fungal lipase-type domain-containing protein</fullName>
    </recommendedName>
</protein>
<dbReference type="InterPro" id="IPR050708">
    <property type="entry name" value="T6SS_VgrG/RHS"/>
</dbReference>
<reference evidence="2 3" key="1">
    <citation type="submission" date="2020-04" db="EMBL/GenBank/DDBJ databases">
        <title>Flammeovirga sp. SR4, a novel species isolated from seawater.</title>
        <authorList>
            <person name="Wang X."/>
        </authorList>
    </citation>
    <scope>NUCLEOTIDE SEQUENCE [LARGE SCALE GENOMIC DNA]</scope>
    <source>
        <strain evidence="2 3">ATCC 23126</strain>
    </source>
</reference>